<dbReference type="NCBIfam" id="NF003473">
    <property type="entry name" value="PRK05105.1"/>
    <property type="match status" value="1"/>
</dbReference>
<dbReference type="GO" id="GO:0009234">
    <property type="term" value="P:menaquinone biosynthetic process"/>
    <property type="evidence" value="ECO:0007669"/>
    <property type="project" value="UniProtKB-UniRule"/>
</dbReference>
<dbReference type="AlphaFoldDB" id="E1SVA2"/>
<evidence type="ECO:0000259" key="6">
    <source>
        <dbReference type="SMART" id="SM00922"/>
    </source>
</evidence>
<dbReference type="GO" id="GO:0000287">
    <property type="term" value="F:magnesium ion binding"/>
    <property type="evidence" value="ECO:0007669"/>
    <property type="project" value="UniProtKB-UniRule"/>
</dbReference>
<evidence type="ECO:0000313" key="7">
    <source>
        <dbReference type="EMBL" id="ADN74256.1"/>
    </source>
</evidence>
<dbReference type="PANTHER" id="PTHR48073">
    <property type="entry name" value="O-SUCCINYLBENZOATE SYNTHASE-RELATED"/>
    <property type="match status" value="1"/>
</dbReference>
<dbReference type="InterPro" id="IPR013342">
    <property type="entry name" value="Mandelate_racemase_C"/>
</dbReference>
<dbReference type="KEGG" id="fbl:Fbal_0042"/>
<dbReference type="STRING" id="550540.Fbal_0042"/>
<feature type="active site" description="Proton acceptor" evidence="4">
    <location>
        <position position="226"/>
    </location>
</feature>
<comment type="function">
    <text evidence="4">Converts 2-succinyl-6-hydroxy-2,4-cyclohexadiene-1-carboxylate (SHCHC) to 2-succinylbenzoate (OSB).</text>
</comment>
<proteinExistence type="inferred from homology"/>
<dbReference type="InterPro" id="IPR036849">
    <property type="entry name" value="Enolase-like_C_sf"/>
</dbReference>
<dbReference type="Gene3D" id="3.20.20.120">
    <property type="entry name" value="Enolase-like C-terminal domain"/>
    <property type="match status" value="1"/>
</dbReference>
<evidence type="ECO:0000256" key="1">
    <source>
        <dbReference type="ARBA" id="ARBA00022723"/>
    </source>
</evidence>
<evidence type="ECO:0000256" key="4">
    <source>
        <dbReference type="HAMAP-Rule" id="MF_00470"/>
    </source>
</evidence>
<gene>
    <name evidence="4" type="primary">menC</name>
    <name evidence="7" type="ordered locus">Fbal_0042</name>
</gene>
<dbReference type="PROSITE" id="PS00909">
    <property type="entry name" value="MR_MLE_2"/>
    <property type="match status" value="1"/>
</dbReference>
<dbReference type="SFLD" id="SFLDS00001">
    <property type="entry name" value="Enolase"/>
    <property type="match status" value="1"/>
</dbReference>
<dbReference type="InterPro" id="IPR029017">
    <property type="entry name" value="Enolase-like_N"/>
</dbReference>
<dbReference type="Pfam" id="PF13378">
    <property type="entry name" value="MR_MLE_C"/>
    <property type="match status" value="1"/>
</dbReference>
<dbReference type="UniPathway" id="UPA00079"/>
<dbReference type="HAMAP" id="MF_00470">
    <property type="entry name" value="MenC_1"/>
    <property type="match status" value="1"/>
</dbReference>
<sequence>MKLYPYALPLATPLRFAGQSLDQRHGLLIKLERDGHTGWGDCAPLPGFSHESLAQCQSALQALASGQIDEAALPPAARFALDCARWQCEGPRRLTLPANIPLLVGTPEQQLAQFDALTTPPGEVKLKLARAPLEQEIALVYALLERQPKLLLRIDANRGWSAEQASHFAASVPPAALRYVEEPCANLNDSLRVAAQHRLPLALDETTQVADYQYESLPGVRALVLKPTLIGSLARLQQLVQQARLDGVEVVLSSSFESNIGLTHLAHLAAELTPDSVPGLDTLAPLGADLLEANPWGLAKPVITESELTPL</sequence>
<dbReference type="Proteomes" id="UP000006683">
    <property type="component" value="Chromosome"/>
</dbReference>
<comment type="pathway">
    <text evidence="4">Quinol/quinone metabolism; menaquinone biosynthesis.</text>
</comment>
<dbReference type="InterPro" id="IPR010196">
    <property type="entry name" value="OSB_synthase_MenC1"/>
</dbReference>
<dbReference type="InterPro" id="IPR029065">
    <property type="entry name" value="Enolase_C-like"/>
</dbReference>
<comment type="pathway">
    <text evidence="4">Quinol/quinone metabolism; 1,4-dihydroxy-2-naphthoate biosynthesis; 1,4-dihydroxy-2-naphthoate from chorismate: step 4/7.</text>
</comment>
<evidence type="ECO:0000256" key="2">
    <source>
        <dbReference type="ARBA" id="ARBA00022842"/>
    </source>
</evidence>
<keyword evidence="2 4" id="KW-0460">Magnesium</keyword>
<dbReference type="GO" id="GO:0009063">
    <property type="term" value="P:amino acid catabolic process"/>
    <property type="evidence" value="ECO:0007669"/>
    <property type="project" value="InterPro"/>
</dbReference>
<dbReference type="Gene3D" id="3.30.390.10">
    <property type="entry name" value="Enolase-like, N-terminal domain"/>
    <property type="match status" value="1"/>
</dbReference>
<dbReference type="SUPFAM" id="SSF54826">
    <property type="entry name" value="Enolase N-terminal domain-like"/>
    <property type="match status" value="1"/>
</dbReference>
<reference evidence="7 8" key="1">
    <citation type="journal article" date="2010" name="Stand. Genomic Sci.">
        <title>Complete genome sequence of Ferrimonas balearica type strain (PAT).</title>
        <authorList>
            <person name="Nolan M."/>
            <person name="Sikorski J."/>
            <person name="Davenport K."/>
            <person name="Lucas S."/>
            <person name="Glavina Del Rio T."/>
            <person name="Tice H."/>
            <person name="Cheng J."/>
            <person name="Goodwin L."/>
            <person name="Pitluck S."/>
            <person name="Liolios K."/>
            <person name="Ivanova N."/>
            <person name="Mavromatis K."/>
            <person name="Ovchinnikova G."/>
            <person name="Pati A."/>
            <person name="Chen A."/>
            <person name="Palaniappan K."/>
            <person name="Land M."/>
            <person name="Hauser L."/>
            <person name="Chang Y."/>
            <person name="Jeffries C."/>
            <person name="Tapia R."/>
            <person name="Brettin T."/>
            <person name="Detter J."/>
            <person name="Han C."/>
            <person name="Yasawong M."/>
            <person name="Rohde M."/>
            <person name="Tindall B."/>
            <person name="Goker M."/>
            <person name="Woyke T."/>
            <person name="Bristow J."/>
            <person name="Eisen J."/>
            <person name="Markowitz V."/>
            <person name="Hugenholtz P."/>
            <person name="Kyrpides N."/>
            <person name="Klenk H."/>
            <person name="Lapidus A."/>
        </authorList>
    </citation>
    <scope>NUCLEOTIDE SEQUENCE [LARGE SCALE GENOMIC DNA]</scope>
    <source>
        <strain evidence="8">DSM 9799 / CCM 4581 / KCTC 23876 / PAT</strain>
    </source>
</reference>
<comment type="cofactor">
    <cofactor evidence="4">
        <name>a divalent metal cation</name>
        <dbReference type="ChEBI" id="CHEBI:60240"/>
    </cofactor>
</comment>
<dbReference type="SFLD" id="SFLDF00009">
    <property type="entry name" value="o-succinylbenzoate_synthase"/>
    <property type="match status" value="1"/>
</dbReference>
<dbReference type="SFLD" id="SFLDG00180">
    <property type="entry name" value="muconate_cycloisomerase"/>
    <property type="match status" value="1"/>
</dbReference>
<accession>E1SVA2</accession>
<keyword evidence="3 4" id="KW-0456">Lyase</keyword>
<dbReference type="CDD" id="cd03320">
    <property type="entry name" value="OSBS"/>
    <property type="match status" value="1"/>
</dbReference>
<name>E1SVA2_FERBD</name>
<feature type="binding site" evidence="4">
    <location>
        <position position="204"/>
    </location>
    <ligand>
        <name>Mg(2+)</name>
        <dbReference type="ChEBI" id="CHEBI:18420"/>
    </ligand>
</feature>
<feature type="binding site" evidence="4">
    <location>
        <position position="181"/>
    </location>
    <ligand>
        <name>Mg(2+)</name>
        <dbReference type="ChEBI" id="CHEBI:18420"/>
    </ligand>
</feature>
<dbReference type="eggNOG" id="COG1441">
    <property type="taxonomic scope" value="Bacteria"/>
</dbReference>
<feature type="active site" description="Proton donor" evidence="4">
    <location>
        <position position="127"/>
    </location>
</feature>
<dbReference type="EMBL" id="CP002209">
    <property type="protein sequence ID" value="ADN74256.1"/>
    <property type="molecule type" value="Genomic_DNA"/>
</dbReference>
<keyword evidence="8" id="KW-1185">Reference proteome</keyword>
<dbReference type="Pfam" id="PF21508">
    <property type="entry name" value="MenC_N"/>
    <property type="match status" value="1"/>
</dbReference>
<dbReference type="InterPro" id="IPR018110">
    <property type="entry name" value="Mandel_Rmase/mucon_lact_enz_CS"/>
</dbReference>
<protein>
    <recommendedName>
        <fullName evidence="4 5">o-succinylbenzoate synthase</fullName>
        <shortName evidence="4">OSB synthase</shortName>
        <shortName evidence="4">OSBS</shortName>
        <ecNumber evidence="4 5">4.2.1.113</ecNumber>
    </recommendedName>
    <alternativeName>
        <fullName evidence="4">4-(2'-carboxyphenyl)-4-oxybutyric acid synthase</fullName>
    </alternativeName>
    <alternativeName>
        <fullName evidence="4">o-succinylbenzoic acid synthase</fullName>
    </alternativeName>
</protein>
<dbReference type="SUPFAM" id="SSF51604">
    <property type="entry name" value="Enolase C-terminal domain-like"/>
    <property type="match status" value="1"/>
</dbReference>
<dbReference type="HOGENOM" id="CLU_030273_0_1_6"/>
<comment type="similarity">
    <text evidence="4">Belongs to the mandelate racemase/muconate lactonizing enzyme family. MenC type 1 subfamily.</text>
</comment>
<organism evidence="7 8">
    <name type="scientific">Ferrimonas balearica (strain DSM 9799 / CCM 4581 / KCTC 23876 / PAT)</name>
    <dbReference type="NCBI Taxonomy" id="550540"/>
    <lineage>
        <taxon>Bacteria</taxon>
        <taxon>Pseudomonadati</taxon>
        <taxon>Pseudomonadota</taxon>
        <taxon>Gammaproteobacteria</taxon>
        <taxon>Alteromonadales</taxon>
        <taxon>Ferrimonadaceae</taxon>
        <taxon>Ferrimonas</taxon>
    </lineage>
</organism>
<dbReference type="GeneID" id="67180290"/>
<keyword evidence="1 4" id="KW-0479">Metal-binding</keyword>
<feature type="domain" description="Mandelate racemase/muconate lactonizing enzyme C-terminal" evidence="6">
    <location>
        <begin position="107"/>
        <end position="200"/>
    </location>
</feature>
<keyword evidence="4" id="KW-0474">Menaquinone biosynthesis</keyword>
<evidence type="ECO:0000313" key="8">
    <source>
        <dbReference type="Proteomes" id="UP000006683"/>
    </source>
</evidence>
<dbReference type="NCBIfam" id="TIGR01927">
    <property type="entry name" value="menC_gam_Gplu"/>
    <property type="match status" value="1"/>
</dbReference>
<dbReference type="GO" id="GO:0043748">
    <property type="term" value="F:O-succinylbenzoate synthase activity"/>
    <property type="evidence" value="ECO:0007669"/>
    <property type="project" value="UniProtKB-EC"/>
</dbReference>
<dbReference type="EC" id="4.2.1.113" evidence="4 5"/>
<evidence type="ECO:0000256" key="5">
    <source>
        <dbReference type="NCBIfam" id="TIGR01927"/>
    </source>
</evidence>
<feature type="binding site" evidence="4">
    <location>
        <position position="155"/>
    </location>
    <ligand>
        <name>Mg(2+)</name>
        <dbReference type="ChEBI" id="CHEBI:18420"/>
    </ligand>
</feature>
<dbReference type="UniPathway" id="UPA01057">
    <property type="reaction ID" value="UER00165"/>
</dbReference>
<evidence type="ECO:0000256" key="3">
    <source>
        <dbReference type="ARBA" id="ARBA00023239"/>
    </source>
</evidence>
<dbReference type="SMART" id="SM00922">
    <property type="entry name" value="MR_MLE"/>
    <property type="match status" value="1"/>
</dbReference>
<dbReference type="InterPro" id="IPR041338">
    <property type="entry name" value="OSBS_N"/>
</dbReference>
<dbReference type="PANTHER" id="PTHR48073:SF2">
    <property type="entry name" value="O-SUCCINYLBENZOATE SYNTHASE"/>
    <property type="match status" value="1"/>
</dbReference>
<dbReference type="RefSeq" id="WP_013343562.1">
    <property type="nucleotide sequence ID" value="NC_014541.1"/>
</dbReference>
<dbReference type="OrthoDB" id="3725747at2"/>
<comment type="catalytic activity">
    <reaction evidence="4">
        <text>(1R,6R)-6-hydroxy-2-succinyl-cyclohexa-2,4-diene-1-carboxylate = 2-succinylbenzoate + H2O</text>
        <dbReference type="Rhea" id="RHEA:10196"/>
        <dbReference type="ChEBI" id="CHEBI:15377"/>
        <dbReference type="ChEBI" id="CHEBI:18325"/>
        <dbReference type="ChEBI" id="CHEBI:58689"/>
        <dbReference type="EC" id="4.2.1.113"/>
    </reaction>
</comment>